<accession>A0A9X3WWS2</accession>
<reference evidence="2" key="1">
    <citation type="submission" date="2022-06" db="EMBL/GenBank/DDBJ databases">
        <title>Aquibacillus sp. a new bacterium isolated from soil saline samples.</title>
        <authorList>
            <person name="Galisteo C."/>
            <person name="De La Haba R."/>
            <person name="Sanchez-Porro C."/>
            <person name="Ventosa A."/>
        </authorList>
    </citation>
    <scope>NUCLEOTIDE SEQUENCE</scope>
    <source>
        <strain evidence="2">3ASR75-11</strain>
    </source>
</reference>
<proteinExistence type="predicted"/>
<evidence type="ECO:0000313" key="2">
    <source>
        <dbReference type="EMBL" id="MDC3425596.1"/>
    </source>
</evidence>
<keyword evidence="1" id="KW-1133">Transmembrane helix</keyword>
<feature type="transmembrane region" description="Helical" evidence="1">
    <location>
        <begin position="37"/>
        <end position="54"/>
    </location>
</feature>
<keyword evidence="1" id="KW-0812">Transmembrane</keyword>
<gene>
    <name evidence="2" type="ORF">NC797_13900</name>
</gene>
<keyword evidence="1" id="KW-0472">Membrane</keyword>
<dbReference type="RefSeq" id="WP_272437411.1">
    <property type="nucleotide sequence ID" value="NZ_JAMQKB010000017.1"/>
</dbReference>
<name>A0A9X3WWS2_9BACI</name>
<sequence>MESSLLSSLSSYPILGLVATIIMIMIVISIVKSLFRLASILVMVGLVLVLFFGFSPKEVMDKGANLAGSGSELIDGNVIQLLFNAIQTEDFFIKKVGEDTVIEIESLGINYNVSDLLNQLGEANQQDLNQIIEEEKGD</sequence>
<dbReference type="Proteomes" id="UP001145050">
    <property type="component" value="Unassembled WGS sequence"/>
</dbReference>
<evidence type="ECO:0000256" key="1">
    <source>
        <dbReference type="SAM" id="Phobius"/>
    </source>
</evidence>
<keyword evidence="3" id="KW-1185">Reference proteome</keyword>
<organism evidence="2 3">
    <name type="scientific">Terrihalobacillus insolitus</name>
    <dbReference type="NCBI Taxonomy" id="2950438"/>
    <lineage>
        <taxon>Bacteria</taxon>
        <taxon>Bacillati</taxon>
        <taxon>Bacillota</taxon>
        <taxon>Bacilli</taxon>
        <taxon>Bacillales</taxon>
        <taxon>Bacillaceae</taxon>
        <taxon>Terrihalobacillus</taxon>
    </lineage>
</organism>
<dbReference type="EMBL" id="JAMQKB010000017">
    <property type="protein sequence ID" value="MDC3425596.1"/>
    <property type="molecule type" value="Genomic_DNA"/>
</dbReference>
<feature type="transmembrane region" description="Helical" evidence="1">
    <location>
        <begin position="12"/>
        <end position="31"/>
    </location>
</feature>
<evidence type="ECO:0000313" key="3">
    <source>
        <dbReference type="Proteomes" id="UP001145050"/>
    </source>
</evidence>
<comment type="caution">
    <text evidence="2">The sequence shown here is derived from an EMBL/GenBank/DDBJ whole genome shotgun (WGS) entry which is preliminary data.</text>
</comment>
<protein>
    <submittedName>
        <fullName evidence="2">Uncharacterized protein</fullName>
    </submittedName>
</protein>
<dbReference type="AlphaFoldDB" id="A0A9X3WWS2"/>